<sequence length="430" mass="44709">MTAFLRRRAPLLTVLGFALACVLGFGWLWSETGAGVPGVPAGGYRLSFATSDVKNLREVGEVRIAGVTVGHVTKTAVDKGQAKVDLSLDQGVPLHEGVTVRVGVKALVGSSYVDVVDGHGAPLPSGTTLPAASVKQAVDVDELYDTLDPRTRQSLSQAVRSLGTATEGTGTDVGELMQGAGVLGQQGKTVLDALAAQSDDLKTLSGKATSLLDALDTGRGQIASVVGDAQTLTKATSGEQQAVSDTMRALPGMLDVTRTAGGKLGELSPSLAPIASDLRQAAPFLEQALLQLPQVTGDLRGLLPDLNATLDKAPATLDRVPAFGGTVRALVPGARALLSDLNPMLGYLEPYGRDIGAMFGNFGATMDTVNSDGVRTIRLGTIFSPASVRNFPVKLPLNSLYWTNPYPLPGTVGRPAPFNGQYPHIQHEGN</sequence>
<name>A0ABX1J388_9PSEU</name>
<dbReference type="InterPro" id="IPR003399">
    <property type="entry name" value="Mce/MlaD"/>
</dbReference>
<dbReference type="PROSITE" id="PS51257">
    <property type="entry name" value="PROKAR_LIPOPROTEIN"/>
    <property type="match status" value="1"/>
</dbReference>
<dbReference type="Proteomes" id="UP000715441">
    <property type="component" value="Unassembled WGS sequence"/>
</dbReference>
<protein>
    <submittedName>
        <fullName evidence="2">MCE family protein</fullName>
    </submittedName>
</protein>
<feature type="domain" description="Mce/MlaD" evidence="1">
    <location>
        <begin position="43"/>
        <end position="118"/>
    </location>
</feature>
<accession>A0ABX1J388</accession>
<comment type="caution">
    <text evidence="2">The sequence shown here is derived from an EMBL/GenBank/DDBJ whole genome shotgun (WGS) entry which is preliminary data.</text>
</comment>
<keyword evidence="3" id="KW-1185">Reference proteome</keyword>
<dbReference type="PANTHER" id="PTHR33371">
    <property type="entry name" value="INTERMEMBRANE PHOSPHOLIPID TRANSPORT SYSTEM BINDING PROTEIN MLAD-RELATED"/>
    <property type="match status" value="1"/>
</dbReference>
<proteinExistence type="predicted"/>
<dbReference type="Pfam" id="PF02470">
    <property type="entry name" value="MlaD"/>
    <property type="match status" value="1"/>
</dbReference>
<evidence type="ECO:0000313" key="2">
    <source>
        <dbReference type="EMBL" id="NKQ54233.1"/>
    </source>
</evidence>
<reference evidence="2 3" key="1">
    <citation type="submission" date="2020-04" db="EMBL/GenBank/DDBJ databases">
        <title>Novel species.</title>
        <authorList>
            <person name="Teo W.F.A."/>
            <person name="Lipun K."/>
            <person name="Srisuk N."/>
            <person name="Duangmal K."/>
        </authorList>
    </citation>
    <scope>NUCLEOTIDE SEQUENCE [LARGE SCALE GENOMIC DNA]</scope>
    <source>
        <strain evidence="2 3">K13G38</strain>
    </source>
</reference>
<evidence type="ECO:0000313" key="3">
    <source>
        <dbReference type="Proteomes" id="UP000715441"/>
    </source>
</evidence>
<dbReference type="RefSeq" id="WP_168515898.1">
    <property type="nucleotide sequence ID" value="NZ_JAAXLS010000008.1"/>
</dbReference>
<dbReference type="EMBL" id="JAAXLS010000008">
    <property type="protein sequence ID" value="NKQ54233.1"/>
    <property type="molecule type" value="Genomic_DNA"/>
</dbReference>
<gene>
    <name evidence="2" type="ORF">HFP15_15195</name>
</gene>
<organism evidence="2 3">
    <name type="scientific">Amycolatopsis acididurans</name>
    <dbReference type="NCBI Taxonomy" id="2724524"/>
    <lineage>
        <taxon>Bacteria</taxon>
        <taxon>Bacillati</taxon>
        <taxon>Actinomycetota</taxon>
        <taxon>Actinomycetes</taxon>
        <taxon>Pseudonocardiales</taxon>
        <taxon>Pseudonocardiaceae</taxon>
        <taxon>Amycolatopsis</taxon>
    </lineage>
</organism>
<dbReference type="PANTHER" id="PTHR33371:SF4">
    <property type="entry name" value="INTERMEMBRANE PHOSPHOLIPID TRANSPORT SYSTEM BINDING PROTEIN MLAD"/>
    <property type="match status" value="1"/>
</dbReference>
<dbReference type="InterPro" id="IPR052336">
    <property type="entry name" value="MlaD_Phospholipid_Transporter"/>
</dbReference>
<evidence type="ECO:0000259" key="1">
    <source>
        <dbReference type="Pfam" id="PF02470"/>
    </source>
</evidence>